<organism evidence="12 13">
    <name type="scientific">Rivibacter subsaxonicus</name>
    <dbReference type="NCBI Taxonomy" id="457575"/>
    <lineage>
        <taxon>Bacteria</taxon>
        <taxon>Pseudomonadati</taxon>
        <taxon>Pseudomonadota</taxon>
        <taxon>Betaproteobacteria</taxon>
        <taxon>Burkholderiales</taxon>
        <taxon>Rivibacter</taxon>
    </lineage>
</organism>
<sequence>MNLASHVRRSPFVFPIAVAVALAMLILSESSYWRSRGEMEELVELISARPKVQRMLLSITDAETGQRGYLLTGRTEYLEPFRNAAESLPETLEWLRAHYARRPELRPAMAKLEELVADKMSEVSDTVRLYDEGRHEAWRAVLQTNIGQERMDAIRAQVEQLLADEAKAGELARRQVHDSLLISRLGIATLTALSLLALFLYLRQTRALEATRREQQQAVQAERDQLEVEVQRRTAELTELSRHLLSAREDERSRLARELHDELGALLTTAKLDSARIRTRVAALSPEAAERLDHLNDTLNRGIALKRRIIEDLRPSSLSNLGLVAALEILLREFEQSAEIEVHAELRPVPLRPDSELTVYRLVQEALTNVSKYARARSVRVSLAVQDGMAEVAVADDGVGFDTRQQKSSAHGLLGMRYRVEAAGGLLKLQSAPGRGTRVGATLPLAPAP</sequence>
<dbReference type="EMBL" id="SHKP01000006">
    <property type="protein sequence ID" value="RZT97760.1"/>
    <property type="molecule type" value="Genomic_DNA"/>
</dbReference>
<dbReference type="PANTHER" id="PTHR24421:SF10">
    <property type="entry name" value="NITRATE_NITRITE SENSOR PROTEIN NARQ"/>
    <property type="match status" value="1"/>
</dbReference>
<evidence type="ECO:0000256" key="9">
    <source>
        <dbReference type="SAM" id="Coils"/>
    </source>
</evidence>
<proteinExistence type="predicted"/>
<evidence type="ECO:0000259" key="11">
    <source>
        <dbReference type="PROSITE" id="PS50109"/>
    </source>
</evidence>
<evidence type="ECO:0000256" key="10">
    <source>
        <dbReference type="SAM" id="Phobius"/>
    </source>
</evidence>
<reference evidence="12 13" key="1">
    <citation type="submission" date="2019-02" db="EMBL/GenBank/DDBJ databases">
        <title>Genomic Encyclopedia of Type Strains, Phase IV (KMG-IV): sequencing the most valuable type-strain genomes for metagenomic binning, comparative biology and taxonomic classification.</title>
        <authorList>
            <person name="Goeker M."/>
        </authorList>
    </citation>
    <scope>NUCLEOTIDE SEQUENCE [LARGE SCALE GENOMIC DNA]</scope>
    <source>
        <strain evidence="12 13">DSM 19570</strain>
    </source>
</reference>
<keyword evidence="10" id="KW-1133">Transmembrane helix</keyword>
<evidence type="ECO:0000256" key="5">
    <source>
        <dbReference type="ARBA" id="ARBA00022741"/>
    </source>
</evidence>
<dbReference type="InterPro" id="IPR003594">
    <property type="entry name" value="HATPase_dom"/>
</dbReference>
<evidence type="ECO:0000256" key="2">
    <source>
        <dbReference type="ARBA" id="ARBA00012438"/>
    </source>
</evidence>
<keyword evidence="9" id="KW-0175">Coiled coil</keyword>
<evidence type="ECO:0000256" key="8">
    <source>
        <dbReference type="ARBA" id="ARBA00023012"/>
    </source>
</evidence>
<accession>A0A4Q7VN38</accession>
<evidence type="ECO:0000256" key="6">
    <source>
        <dbReference type="ARBA" id="ARBA00022777"/>
    </source>
</evidence>
<dbReference type="AlphaFoldDB" id="A0A4Q7VN38"/>
<dbReference type="GO" id="GO:0000155">
    <property type="term" value="F:phosphorelay sensor kinase activity"/>
    <property type="evidence" value="ECO:0007669"/>
    <property type="project" value="InterPro"/>
</dbReference>
<dbReference type="RefSeq" id="WP_130431904.1">
    <property type="nucleotide sequence ID" value="NZ_SHKP01000006.1"/>
</dbReference>
<dbReference type="InterPro" id="IPR036890">
    <property type="entry name" value="HATPase_C_sf"/>
</dbReference>
<dbReference type="InterPro" id="IPR011712">
    <property type="entry name" value="Sig_transdc_His_kin_sub3_dim/P"/>
</dbReference>
<evidence type="ECO:0000256" key="3">
    <source>
        <dbReference type="ARBA" id="ARBA00022553"/>
    </source>
</evidence>
<comment type="caution">
    <text evidence="12">The sequence shown here is derived from an EMBL/GenBank/DDBJ whole genome shotgun (WGS) entry which is preliminary data.</text>
</comment>
<evidence type="ECO:0000313" key="12">
    <source>
        <dbReference type="EMBL" id="RZT97760.1"/>
    </source>
</evidence>
<dbReference type="Proteomes" id="UP000293671">
    <property type="component" value="Unassembled WGS sequence"/>
</dbReference>
<name>A0A4Q7VN38_9BURK</name>
<evidence type="ECO:0000256" key="4">
    <source>
        <dbReference type="ARBA" id="ARBA00022679"/>
    </source>
</evidence>
<dbReference type="Gene3D" id="1.20.5.1930">
    <property type="match status" value="1"/>
</dbReference>
<dbReference type="EC" id="2.7.13.3" evidence="2"/>
<comment type="catalytic activity">
    <reaction evidence="1">
        <text>ATP + protein L-histidine = ADP + protein N-phospho-L-histidine.</text>
        <dbReference type="EC" id="2.7.13.3"/>
    </reaction>
</comment>
<keyword evidence="13" id="KW-1185">Reference proteome</keyword>
<dbReference type="GO" id="GO:0016020">
    <property type="term" value="C:membrane"/>
    <property type="evidence" value="ECO:0007669"/>
    <property type="project" value="InterPro"/>
</dbReference>
<feature type="domain" description="Histidine kinase" evidence="11">
    <location>
        <begin position="254"/>
        <end position="447"/>
    </location>
</feature>
<dbReference type="SUPFAM" id="SSF55874">
    <property type="entry name" value="ATPase domain of HSP90 chaperone/DNA topoisomerase II/histidine kinase"/>
    <property type="match status" value="1"/>
</dbReference>
<dbReference type="Pfam" id="PF07730">
    <property type="entry name" value="HisKA_3"/>
    <property type="match status" value="1"/>
</dbReference>
<dbReference type="Pfam" id="PF02518">
    <property type="entry name" value="HATPase_c"/>
    <property type="match status" value="1"/>
</dbReference>
<dbReference type="InterPro" id="IPR005467">
    <property type="entry name" value="His_kinase_dom"/>
</dbReference>
<dbReference type="SMART" id="SM00387">
    <property type="entry name" value="HATPase_c"/>
    <property type="match status" value="1"/>
</dbReference>
<keyword evidence="10" id="KW-0472">Membrane</keyword>
<dbReference type="GO" id="GO:0046983">
    <property type="term" value="F:protein dimerization activity"/>
    <property type="evidence" value="ECO:0007669"/>
    <property type="project" value="InterPro"/>
</dbReference>
<dbReference type="CDD" id="cd19410">
    <property type="entry name" value="HK9-like_sensor"/>
    <property type="match status" value="1"/>
</dbReference>
<evidence type="ECO:0000256" key="7">
    <source>
        <dbReference type="ARBA" id="ARBA00022840"/>
    </source>
</evidence>
<dbReference type="Pfam" id="PF05227">
    <property type="entry name" value="CHASE3"/>
    <property type="match status" value="1"/>
</dbReference>
<feature type="coiled-coil region" evidence="9">
    <location>
        <begin position="216"/>
        <end position="243"/>
    </location>
</feature>
<dbReference type="OrthoDB" id="9792869at2"/>
<dbReference type="InterPro" id="IPR050482">
    <property type="entry name" value="Sensor_HK_TwoCompSys"/>
</dbReference>
<protein>
    <recommendedName>
        <fullName evidence="2">histidine kinase</fullName>
        <ecNumber evidence="2">2.7.13.3</ecNumber>
    </recommendedName>
</protein>
<keyword evidence="5" id="KW-0547">Nucleotide-binding</keyword>
<gene>
    <name evidence="12" type="ORF">EV670_2154</name>
</gene>
<dbReference type="PANTHER" id="PTHR24421">
    <property type="entry name" value="NITRATE/NITRITE SENSOR PROTEIN NARX-RELATED"/>
    <property type="match status" value="1"/>
</dbReference>
<feature type="transmembrane region" description="Helical" evidence="10">
    <location>
        <begin position="12"/>
        <end position="32"/>
    </location>
</feature>
<dbReference type="CDD" id="cd16917">
    <property type="entry name" value="HATPase_UhpB-NarQ-NarX-like"/>
    <property type="match status" value="1"/>
</dbReference>
<dbReference type="InterPro" id="IPR007891">
    <property type="entry name" value="CHASE3"/>
</dbReference>
<keyword evidence="3" id="KW-0597">Phosphoprotein</keyword>
<feature type="transmembrane region" description="Helical" evidence="10">
    <location>
        <begin position="181"/>
        <end position="202"/>
    </location>
</feature>
<dbReference type="Gene3D" id="3.30.565.10">
    <property type="entry name" value="Histidine kinase-like ATPase, C-terminal domain"/>
    <property type="match status" value="1"/>
</dbReference>
<keyword evidence="6 12" id="KW-0418">Kinase</keyword>
<keyword evidence="7" id="KW-0067">ATP-binding</keyword>
<evidence type="ECO:0000256" key="1">
    <source>
        <dbReference type="ARBA" id="ARBA00000085"/>
    </source>
</evidence>
<evidence type="ECO:0000313" key="13">
    <source>
        <dbReference type="Proteomes" id="UP000293671"/>
    </source>
</evidence>
<keyword evidence="8" id="KW-0902">Two-component regulatory system</keyword>
<keyword evidence="4" id="KW-0808">Transferase</keyword>
<dbReference type="PROSITE" id="PS50109">
    <property type="entry name" value="HIS_KIN"/>
    <property type="match status" value="1"/>
</dbReference>
<dbReference type="GO" id="GO:0005524">
    <property type="term" value="F:ATP binding"/>
    <property type="evidence" value="ECO:0007669"/>
    <property type="project" value="UniProtKB-KW"/>
</dbReference>
<keyword evidence="10" id="KW-0812">Transmembrane</keyword>